<evidence type="ECO:0000256" key="4">
    <source>
        <dbReference type="ARBA" id="ARBA00016436"/>
    </source>
</evidence>
<evidence type="ECO:0000256" key="9">
    <source>
        <dbReference type="ARBA" id="ARBA00022777"/>
    </source>
</evidence>
<evidence type="ECO:0000256" key="13">
    <source>
        <dbReference type="HAMAP-Rule" id="MF_00409"/>
    </source>
</evidence>
<evidence type="ECO:0000256" key="2">
    <source>
        <dbReference type="ARBA" id="ARBA00004870"/>
    </source>
</evidence>
<keyword evidence="6 13" id="KW-0441">Lipid A biosynthesis</keyword>
<keyword evidence="8 13" id="KW-0547">Nucleotide-binding</keyword>
<evidence type="ECO:0000256" key="7">
    <source>
        <dbReference type="ARBA" id="ARBA00022679"/>
    </source>
</evidence>
<keyword evidence="10 13" id="KW-0067">ATP-binding</keyword>
<dbReference type="PANTHER" id="PTHR42724:SF1">
    <property type="entry name" value="TETRAACYLDISACCHARIDE 4'-KINASE, MITOCHONDRIAL-RELATED"/>
    <property type="match status" value="1"/>
</dbReference>
<dbReference type="EC" id="2.7.1.130" evidence="3 13"/>
<evidence type="ECO:0000256" key="12">
    <source>
        <dbReference type="ARBA" id="ARBA00029757"/>
    </source>
</evidence>
<keyword evidence="5 13" id="KW-0444">Lipid biosynthesis</keyword>
<dbReference type="GO" id="GO:0009245">
    <property type="term" value="P:lipid A biosynthetic process"/>
    <property type="evidence" value="ECO:0007669"/>
    <property type="project" value="UniProtKB-UniRule"/>
</dbReference>
<organism evidence="15 16">
    <name type="scientific">Deefgea piscis</name>
    <dbReference type="NCBI Taxonomy" id="2739061"/>
    <lineage>
        <taxon>Bacteria</taxon>
        <taxon>Pseudomonadati</taxon>
        <taxon>Pseudomonadota</taxon>
        <taxon>Betaproteobacteria</taxon>
        <taxon>Neisseriales</taxon>
        <taxon>Chitinibacteraceae</taxon>
        <taxon>Deefgea</taxon>
    </lineage>
</organism>
<keyword evidence="14" id="KW-0812">Transmembrane</keyword>
<evidence type="ECO:0000256" key="14">
    <source>
        <dbReference type="SAM" id="Phobius"/>
    </source>
</evidence>
<dbReference type="Proteomes" id="UP000504844">
    <property type="component" value="Chromosome"/>
</dbReference>
<dbReference type="GO" id="GO:0009029">
    <property type="term" value="F:lipid-A 4'-kinase activity"/>
    <property type="evidence" value="ECO:0007669"/>
    <property type="project" value="UniProtKB-UniRule"/>
</dbReference>
<keyword evidence="14" id="KW-0472">Membrane</keyword>
<comment type="function">
    <text evidence="1 13">Transfers the gamma-phosphate of ATP to the 4'-position of a tetraacyldisaccharide 1-phosphate intermediate (termed DS-1-P) to form tetraacyldisaccharide 1,4'-bis-phosphate (lipid IVA).</text>
</comment>
<gene>
    <name evidence="13" type="primary">lpxK</name>
    <name evidence="15" type="ORF">HQN60_15045</name>
</gene>
<feature type="binding site" evidence="13">
    <location>
        <begin position="61"/>
        <end position="68"/>
    </location>
    <ligand>
        <name>ATP</name>
        <dbReference type="ChEBI" id="CHEBI:30616"/>
    </ligand>
</feature>
<keyword evidence="11 13" id="KW-0443">Lipid metabolism</keyword>
<keyword evidence="9 13" id="KW-0418">Kinase</keyword>
<feature type="transmembrane region" description="Helical" evidence="14">
    <location>
        <begin position="15"/>
        <end position="40"/>
    </location>
</feature>
<keyword evidence="14" id="KW-1133">Transmembrane helix</keyword>
<dbReference type="RefSeq" id="WP_173534434.1">
    <property type="nucleotide sequence ID" value="NZ_CP054143.1"/>
</dbReference>
<evidence type="ECO:0000256" key="11">
    <source>
        <dbReference type="ARBA" id="ARBA00023098"/>
    </source>
</evidence>
<dbReference type="PANTHER" id="PTHR42724">
    <property type="entry name" value="TETRAACYLDISACCHARIDE 4'-KINASE"/>
    <property type="match status" value="1"/>
</dbReference>
<keyword evidence="16" id="KW-1185">Reference proteome</keyword>
<dbReference type="NCBIfam" id="TIGR00682">
    <property type="entry name" value="lpxK"/>
    <property type="match status" value="1"/>
</dbReference>
<dbReference type="GO" id="GO:0005524">
    <property type="term" value="F:ATP binding"/>
    <property type="evidence" value="ECO:0007669"/>
    <property type="project" value="UniProtKB-UniRule"/>
</dbReference>
<dbReference type="Pfam" id="PF02606">
    <property type="entry name" value="LpxK"/>
    <property type="match status" value="1"/>
</dbReference>
<evidence type="ECO:0000313" key="16">
    <source>
        <dbReference type="Proteomes" id="UP000504844"/>
    </source>
</evidence>
<evidence type="ECO:0000256" key="6">
    <source>
        <dbReference type="ARBA" id="ARBA00022556"/>
    </source>
</evidence>
<dbReference type="InterPro" id="IPR003758">
    <property type="entry name" value="LpxK"/>
</dbReference>
<name>A0A6M8SRG0_9NEIS</name>
<dbReference type="GO" id="GO:0009244">
    <property type="term" value="P:lipopolysaccharide core region biosynthetic process"/>
    <property type="evidence" value="ECO:0007669"/>
    <property type="project" value="TreeGrafter"/>
</dbReference>
<evidence type="ECO:0000256" key="8">
    <source>
        <dbReference type="ARBA" id="ARBA00022741"/>
    </source>
</evidence>
<dbReference type="EMBL" id="CP054143">
    <property type="protein sequence ID" value="QKJ67933.1"/>
    <property type="molecule type" value="Genomic_DNA"/>
</dbReference>
<dbReference type="SUPFAM" id="SSF52540">
    <property type="entry name" value="P-loop containing nucleoside triphosphate hydrolases"/>
    <property type="match status" value="1"/>
</dbReference>
<comment type="catalytic activity">
    <reaction evidence="13">
        <text>a lipid A disaccharide + ATP = a lipid IVA + ADP + H(+)</text>
        <dbReference type="Rhea" id="RHEA:67840"/>
        <dbReference type="ChEBI" id="CHEBI:15378"/>
        <dbReference type="ChEBI" id="CHEBI:30616"/>
        <dbReference type="ChEBI" id="CHEBI:176343"/>
        <dbReference type="ChEBI" id="CHEBI:176425"/>
        <dbReference type="ChEBI" id="CHEBI:456216"/>
        <dbReference type="EC" id="2.7.1.130"/>
    </reaction>
</comment>
<dbReference type="GO" id="GO:0005886">
    <property type="term" value="C:plasma membrane"/>
    <property type="evidence" value="ECO:0007669"/>
    <property type="project" value="TreeGrafter"/>
</dbReference>
<comment type="pathway">
    <text evidence="2 13">Glycolipid biosynthesis; lipid IV(A) biosynthesis; lipid IV(A) from (3R)-3-hydroxytetradecanoyl-[acyl-carrier-protein] and UDP-N-acetyl-alpha-D-glucosamine: step 6/6.</text>
</comment>
<evidence type="ECO:0000256" key="10">
    <source>
        <dbReference type="ARBA" id="ARBA00022840"/>
    </source>
</evidence>
<reference evidence="15 16" key="1">
    <citation type="submission" date="2020-05" db="EMBL/GenBank/DDBJ databases">
        <title>Complete genome sequence of Deefgea sp. D17.</title>
        <authorList>
            <person name="Bae J.-W."/>
            <person name="Han J.E."/>
        </authorList>
    </citation>
    <scope>NUCLEOTIDE SEQUENCE [LARGE SCALE GENOMIC DNA]</scope>
    <source>
        <strain evidence="15 16">D17</strain>
    </source>
</reference>
<keyword evidence="7 13" id="KW-0808">Transferase</keyword>
<dbReference type="InterPro" id="IPR027417">
    <property type="entry name" value="P-loop_NTPase"/>
</dbReference>
<proteinExistence type="inferred from homology"/>
<protein>
    <recommendedName>
        <fullName evidence="4 13">Tetraacyldisaccharide 4'-kinase</fullName>
        <ecNumber evidence="3 13">2.7.1.130</ecNumber>
    </recommendedName>
    <alternativeName>
        <fullName evidence="12 13">Lipid A 4'-kinase</fullName>
    </alternativeName>
</protein>
<sequence>MNIESFLNRIWYGRLTIWAILLWPLSMLFALLAKLNALLFQLKIKPSTRLPVPVVVVGNITVGGTGKTPLTIYLAQQLTQLGWQVGIISRGYARSGDDRHTPLAVTVDSDPAVVGDEPLLLARATQVPVFVARQRASAGQALLAAHPAVNVLLCDDGLQHYALARDIELCVIDAARGLGNGLRLPAGPLREPRGRLGQVSAVVLNGKPDLDLLGKPYPPQFVMQLAASACYQLHHPEIKRHAVDFAGESLTAMVGMGNPARFFATLRGLNYQFIEQAMPDHHAFCAADLPASGAMIVTEKDAVKLAALNLMADGDRIWVLPVTAQIEPNLADWLQATLSAITEYQNGR</sequence>
<evidence type="ECO:0000256" key="5">
    <source>
        <dbReference type="ARBA" id="ARBA00022516"/>
    </source>
</evidence>
<dbReference type="UniPathway" id="UPA00359">
    <property type="reaction ID" value="UER00482"/>
</dbReference>
<evidence type="ECO:0000313" key="15">
    <source>
        <dbReference type="EMBL" id="QKJ67933.1"/>
    </source>
</evidence>
<accession>A0A6M8SRG0</accession>
<comment type="similarity">
    <text evidence="13">Belongs to the LpxK family.</text>
</comment>
<dbReference type="HAMAP" id="MF_00409">
    <property type="entry name" value="LpxK"/>
    <property type="match status" value="1"/>
</dbReference>
<evidence type="ECO:0000256" key="3">
    <source>
        <dbReference type="ARBA" id="ARBA00012071"/>
    </source>
</evidence>
<evidence type="ECO:0000256" key="1">
    <source>
        <dbReference type="ARBA" id="ARBA00002274"/>
    </source>
</evidence>
<dbReference type="AlphaFoldDB" id="A0A6M8SRG0"/>
<dbReference type="KEGG" id="dee:HQN60_15045"/>